<evidence type="ECO:0000256" key="7">
    <source>
        <dbReference type="ARBA" id="ARBA00022985"/>
    </source>
</evidence>
<evidence type="ECO:0000256" key="10">
    <source>
        <dbReference type="ARBA" id="ARBA00023136"/>
    </source>
</evidence>
<keyword evidence="5" id="KW-0441">Lipid A biosynthesis</keyword>
<evidence type="ECO:0000256" key="3">
    <source>
        <dbReference type="ARBA" id="ARBA00022516"/>
    </source>
</evidence>
<proteinExistence type="predicted"/>
<dbReference type="GO" id="GO:0009245">
    <property type="term" value="P:lipid A biosynthetic process"/>
    <property type="evidence" value="ECO:0007669"/>
    <property type="project" value="UniProtKB-KW"/>
</dbReference>
<keyword evidence="9" id="KW-0443">Lipid metabolism</keyword>
<feature type="transmembrane region" description="Helical" evidence="11">
    <location>
        <begin position="44"/>
        <end position="69"/>
    </location>
</feature>
<dbReference type="InterPro" id="IPR037185">
    <property type="entry name" value="EmrE-like"/>
</dbReference>
<reference evidence="13" key="1">
    <citation type="submission" date="2019-02" db="EMBL/GenBank/DDBJ databases">
        <authorList>
            <person name="Gruber-Vodicka R. H."/>
            <person name="Seah K. B. B."/>
        </authorList>
    </citation>
    <scope>NUCLEOTIDE SEQUENCE</scope>
    <source>
        <strain evidence="13">BECK_BZ106</strain>
    </source>
</reference>
<dbReference type="AlphaFoldDB" id="A0A450SXA9"/>
<keyword evidence="8 11" id="KW-1133">Transmembrane helix</keyword>
<dbReference type="GO" id="GO:0022857">
    <property type="term" value="F:transmembrane transporter activity"/>
    <property type="evidence" value="ECO:0007669"/>
    <property type="project" value="InterPro"/>
</dbReference>
<gene>
    <name evidence="13" type="ORF">BECKFW1821B_GA0114236_10433</name>
</gene>
<evidence type="ECO:0000256" key="1">
    <source>
        <dbReference type="ARBA" id="ARBA00004651"/>
    </source>
</evidence>
<evidence type="ECO:0000256" key="11">
    <source>
        <dbReference type="SAM" id="Phobius"/>
    </source>
</evidence>
<evidence type="ECO:0000313" key="13">
    <source>
        <dbReference type="EMBL" id="VFJ58685.1"/>
    </source>
</evidence>
<keyword evidence="3" id="KW-0444">Lipid biosynthesis</keyword>
<organism evidence="13">
    <name type="scientific">Candidatus Kentrum sp. FW</name>
    <dbReference type="NCBI Taxonomy" id="2126338"/>
    <lineage>
        <taxon>Bacteria</taxon>
        <taxon>Pseudomonadati</taxon>
        <taxon>Pseudomonadota</taxon>
        <taxon>Gammaproteobacteria</taxon>
        <taxon>Candidatus Kentrum</taxon>
    </lineage>
</organism>
<keyword evidence="10 11" id="KW-0472">Membrane</keyword>
<dbReference type="GO" id="GO:0009103">
    <property type="term" value="P:lipopolysaccharide biosynthetic process"/>
    <property type="evidence" value="ECO:0007669"/>
    <property type="project" value="UniProtKB-KW"/>
</dbReference>
<dbReference type="InterPro" id="IPR000620">
    <property type="entry name" value="EamA_dom"/>
</dbReference>
<keyword evidence="7" id="KW-0448">Lipopolysaccharide biosynthesis</keyword>
<evidence type="ECO:0000256" key="8">
    <source>
        <dbReference type="ARBA" id="ARBA00022989"/>
    </source>
</evidence>
<protein>
    <submittedName>
        <fullName evidence="13">EamA-like transporter family protein</fullName>
    </submittedName>
</protein>
<keyword evidence="4" id="KW-0997">Cell inner membrane</keyword>
<evidence type="ECO:0000256" key="9">
    <source>
        <dbReference type="ARBA" id="ARBA00023098"/>
    </source>
</evidence>
<feature type="transmembrane region" description="Helical" evidence="11">
    <location>
        <begin position="7"/>
        <end position="24"/>
    </location>
</feature>
<evidence type="ECO:0000256" key="6">
    <source>
        <dbReference type="ARBA" id="ARBA00022692"/>
    </source>
</evidence>
<keyword evidence="6 11" id="KW-0812">Transmembrane</keyword>
<dbReference type="InterPro" id="IPR000390">
    <property type="entry name" value="Small_drug/metabolite_transptr"/>
</dbReference>
<feature type="domain" description="EamA" evidence="12">
    <location>
        <begin position="23"/>
        <end position="120"/>
    </location>
</feature>
<accession>A0A450SXA9</accession>
<evidence type="ECO:0000256" key="5">
    <source>
        <dbReference type="ARBA" id="ARBA00022556"/>
    </source>
</evidence>
<dbReference type="PANTHER" id="PTHR30561:SF9">
    <property type="entry name" value="4-AMINO-4-DEOXY-L-ARABINOSE-PHOSPHOUNDECAPRENOL FLIPPASE SUBUNIT ARNF-RELATED"/>
    <property type="match status" value="1"/>
</dbReference>
<evidence type="ECO:0000256" key="4">
    <source>
        <dbReference type="ARBA" id="ARBA00022519"/>
    </source>
</evidence>
<dbReference type="PANTHER" id="PTHR30561">
    <property type="entry name" value="SMR FAMILY PROTON-DEPENDENT DRUG EFFLUX TRANSPORTER SUGE"/>
    <property type="match status" value="1"/>
</dbReference>
<feature type="transmembrane region" description="Helical" evidence="11">
    <location>
        <begin position="81"/>
        <end position="100"/>
    </location>
</feature>
<evidence type="ECO:0000256" key="2">
    <source>
        <dbReference type="ARBA" id="ARBA00022475"/>
    </source>
</evidence>
<name>A0A450SXA9_9GAMM</name>
<evidence type="ECO:0000259" key="12">
    <source>
        <dbReference type="Pfam" id="PF00892"/>
    </source>
</evidence>
<dbReference type="GO" id="GO:0005886">
    <property type="term" value="C:plasma membrane"/>
    <property type="evidence" value="ECO:0007669"/>
    <property type="project" value="UniProtKB-SubCell"/>
</dbReference>
<dbReference type="EMBL" id="CAADFD010000043">
    <property type="protein sequence ID" value="VFJ58685.1"/>
    <property type="molecule type" value="Genomic_DNA"/>
</dbReference>
<keyword evidence="2" id="KW-1003">Cell membrane</keyword>
<sequence length="124" mass="13777">MHRYIDYSYIFATIGLTVYGQLMVKWRIATFGPLPADMLEKLKFLILLLFDPFIFSGVLAGLLAALAWIAAMTKFDLNHAYPFMSLNFVLILLLSVWLLGEPLTLKKALGVGLIVMGTVVATHG</sequence>
<comment type="subcellular location">
    <subcellularLocation>
        <location evidence="1">Cell membrane</location>
        <topology evidence="1">Multi-pass membrane protein</topology>
    </subcellularLocation>
</comment>
<dbReference type="Gene3D" id="1.10.3730.20">
    <property type="match status" value="1"/>
</dbReference>
<dbReference type="SUPFAM" id="SSF103481">
    <property type="entry name" value="Multidrug resistance efflux transporter EmrE"/>
    <property type="match status" value="1"/>
</dbReference>
<dbReference type="Pfam" id="PF00892">
    <property type="entry name" value="EamA"/>
    <property type="match status" value="1"/>
</dbReference>